<protein>
    <recommendedName>
        <fullName evidence="3">Sulfotransferase domain-containing protein</fullName>
    </recommendedName>
</protein>
<dbReference type="SUPFAM" id="SSF52540">
    <property type="entry name" value="P-loop containing nucleoside triphosphate hydrolases"/>
    <property type="match status" value="1"/>
</dbReference>
<evidence type="ECO:0000313" key="5">
    <source>
        <dbReference type="Proteomes" id="UP000801492"/>
    </source>
</evidence>
<dbReference type="Gene3D" id="3.40.50.300">
    <property type="entry name" value="P-loop containing nucleotide triphosphate hydrolases"/>
    <property type="match status" value="1"/>
</dbReference>
<dbReference type="InterPro" id="IPR027417">
    <property type="entry name" value="P-loop_NTPase"/>
</dbReference>
<evidence type="ECO:0000313" key="4">
    <source>
        <dbReference type="EMBL" id="KAF2893957.1"/>
    </source>
</evidence>
<comment type="similarity">
    <text evidence="1">Belongs to the sulfotransferase 1 family.</text>
</comment>
<sequence>MDFLNVEKIPTEDEIGTIIKERILNKFCNEYVLIGEDRTSLPVQYLRYAKQIKNFEVLNDDIWITSFPKTGTTWAQEMIWMIINNLDFDGGKESLTKRFPFLEISGLFEHKKAFAALKLPIDKYSSVDLAANQNSRPRFIKTHLPFSLLPDQIKNGTKTPKMIYVVRNPKDTCISLCHHGNLLQGWKIDVNNFAKLFMAEKSIYGSFWKHVLGFWKHRDSSNTLFIKYEDMKADLPSIIGKVANFLEIQLTEEQIEILTKHLSFESMKKNNAVNWEDYVGLLRKNNFVYEENGSFIRTGKVKQYKEELSPEIIEQFDAWIKKNIAGTTLEDEYIFNL</sequence>
<dbReference type="EMBL" id="VTPC01007503">
    <property type="protein sequence ID" value="KAF2893957.1"/>
    <property type="molecule type" value="Genomic_DNA"/>
</dbReference>
<keyword evidence="2" id="KW-0808">Transferase</keyword>
<dbReference type="Proteomes" id="UP000801492">
    <property type="component" value="Unassembled WGS sequence"/>
</dbReference>
<name>A0A8K0CZ08_IGNLU</name>
<accession>A0A8K0CZ08</accession>
<gene>
    <name evidence="4" type="ORF">ILUMI_12215</name>
</gene>
<dbReference type="InterPro" id="IPR000863">
    <property type="entry name" value="Sulfotransferase_dom"/>
</dbReference>
<feature type="domain" description="Sulfotransferase" evidence="3">
    <location>
        <begin position="60"/>
        <end position="327"/>
    </location>
</feature>
<reference evidence="4" key="1">
    <citation type="submission" date="2019-08" db="EMBL/GenBank/DDBJ databases">
        <title>The genome of the North American firefly Photinus pyralis.</title>
        <authorList>
            <consortium name="Photinus pyralis genome working group"/>
            <person name="Fallon T.R."/>
            <person name="Sander Lower S.E."/>
            <person name="Weng J.-K."/>
        </authorList>
    </citation>
    <scope>NUCLEOTIDE SEQUENCE</scope>
    <source>
        <strain evidence="4">TRF0915ILg1</strain>
        <tissue evidence="4">Whole body</tissue>
    </source>
</reference>
<dbReference type="AlphaFoldDB" id="A0A8K0CZ08"/>
<evidence type="ECO:0000256" key="1">
    <source>
        <dbReference type="ARBA" id="ARBA00005771"/>
    </source>
</evidence>
<evidence type="ECO:0000259" key="3">
    <source>
        <dbReference type="Pfam" id="PF00685"/>
    </source>
</evidence>
<dbReference type="Pfam" id="PF00685">
    <property type="entry name" value="Sulfotransfer_1"/>
    <property type="match status" value="1"/>
</dbReference>
<proteinExistence type="inferred from homology"/>
<dbReference type="PANTHER" id="PTHR11783">
    <property type="entry name" value="SULFOTRANSFERASE SULT"/>
    <property type="match status" value="1"/>
</dbReference>
<keyword evidence="5" id="KW-1185">Reference proteome</keyword>
<dbReference type="OrthoDB" id="205623at2759"/>
<dbReference type="GO" id="GO:0008146">
    <property type="term" value="F:sulfotransferase activity"/>
    <property type="evidence" value="ECO:0007669"/>
    <property type="project" value="InterPro"/>
</dbReference>
<organism evidence="4 5">
    <name type="scientific">Ignelater luminosus</name>
    <name type="common">Cucubano</name>
    <name type="synonym">Pyrophorus luminosus</name>
    <dbReference type="NCBI Taxonomy" id="2038154"/>
    <lineage>
        <taxon>Eukaryota</taxon>
        <taxon>Metazoa</taxon>
        <taxon>Ecdysozoa</taxon>
        <taxon>Arthropoda</taxon>
        <taxon>Hexapoda</taxon>
        <taxon>Insecta</taxon>
        <taxon>Pterygota</taxon>
        <taxon>Neoptera</taxon>
        <taxon>Endopterygota</taxon>
        <taxon>Coleoptera</taxon>
        <taxon>Polyphaga</taxon>
        <taxon>Elateriformia</taxon>
        <taxon>Elateroidea</taxon>
        <taxon>Elateridae</taxon>
        <taxon>Agrypninae</taxon>
        <taxon>Pyrophorini</taxon>
        <taxon>Ignelater</taxon>
    </lineage>
</organism>
<evidence type="ECO:0000256" key="2">
    <source>
        <dbReference type="ARBA" id="ARBA00022679"/>
    </source>
</evidence>
<comment type="caution">
    <text evidence="4">The sequence shown here is derived from an EMBL/GenBank/DDBJ whole genome shotgun (WGS) entry which is preliminary data.</text>
</comment>